<reference evidence="1 2" key="1">
    <citation type="submission" date="2019-10" db="EMBL/GenBank/DDBJ databases">
        <title>Rudanella paleaurantiibacter sp. nov., isolated from sludge.</title>
        <authorList>
            <person name="Xu S.Q."/>
        </authorList>
    </citation>
    <scope>NUCLEOTIDE SEQUENCE [LARGE SCALE GENOMIC DNA]</scope>
    <source>
        <strain evidence="1 2">HX-22-17</strain>
    </source>
</reference>
<dbReference type="Proteomes" id="UP000488299">
    <property type="component" value="Unassembled WGS sequence"/>
</dbReference>
<name>A0A7J5TV25_9BACT</name>
<dbReference type="RefSeq" id="WP_152125961.1">
    <property type="nucleotide sequence ID" value="NZ_WELI01000009.1"/>
</dbReference>
<organism evidence="1 2">
    <name type="scientific">Rudanella paleaurantiibacter</name>
    <dbReference type="NCBI Taxonomy" id="2614655"/>
    <lineage>
        <taxon>Bacteria</taxon>
        <taxon>Pseudomonadati</taxon>
        <taxon>Bacteroidota</taxon>
        <taxon>Cytophagia</taxon>
        <taxon>Cytophagales</taxon>
        <taxon>Cytophagaceae</taxon>
        <taxon>Rudanella</taxon>
    </lineage>
</organism>
<gene>
    <name evidence="1" type="ORF">F5984_19845</name>
</gene>
<accession>A0A7J5TV25</accession>
<sequence>MTVTQQQYRFRAGDANSGFVRELWLLRERDVLELLMKPTPGIPLTVPSSALVVNVGALLTHLVPPTRSATAEVSATTGNRAGVVYESRIELTLPKPGEPLLRYLYEQRHERWLVIFRDYNAQAWLAGVPGNGLRMGLTTSTSTLRLSLAGRNDLPFLPLETADPAALFPDAAFDYSFDLSFDS</sequence>
<comment type="caution">
    <text evidence="1">The sequence shown here is derived from an EMBL/GenBank/DDBJ whole genome shotgun (WGS) entry which is preliminary data.</text>
</comment>
<protein>
    <submittedName>
        <fullName evidence="1">Uncharacterized protein</fullName>
    </submittedName>
</protein>
<dbReference type="EMBL" id="WELI01000009">
    <property type="protein sequence ID" value="KAB7728010.1"/>
    <property type="molecule type" value="Genomic_DNA"/>
</dbReference>
<keyword evidence="2" id="KW-1185">Reference proteome</keyword>
<evidence type="ECO:0000313" key="2">
    <source>
        <dbReference type="Proteomes" id="UP000488299"/>
    </source>
</evidence>
<dbReference type="AlphaFoldDB" id="A0A7J5TV25"/>
<proteinExistence type="predicted"/>
<evidence type="ECO:0000313" key="1">
    <source>
        <dbReference type="EMBL" id="KAB7728010.1"/>
    </source>
</evidence>